<dbReference type="InterPro" id="IPR003018">
    <property type="entry name" value="GAF"/>
</dbReference>
<dbReference type="Pfam" id="PF03861">
    <property type="entry name" value="ANTAR"/>
    <property type="match status" value="1"/>
</dbReference>
<evidence type="ECO:0000256" key="2">
    <source>
        <dbReference type="ARBA" id="ARBA00023163"/>
    </source>
</evidence>
<feature type="domain" description="ANTAR" evidence="4">
    <location>
        <begin position="17"/>
        <end position="79"/>
    </location>
</feature>
<proteinExistence type="predicted"/>
<dbReference type="RefSeq" id="WP_351956453.1">
    <property type="nucleotide sequence ID" value="NZ_JBEOZM010000004.1"/>
</dbReference>
<reference evidence="5 6" key="1">
    <citation type="submission" date="2024-06" db="EMBL/GenBank/DDBJ databases">
        <title>The Natural Products Discovery Center: Release of the First 8490 Sequenced Strains for Exploring Actinobacteria Biosynthetic Diversity.</title>
        <authorList>
            <person name="Kalkreuter E."/>
            <person name="Kautsar S.A."/>
            <person name="Yang D."/>
            <person name="Bader C.D."/>
            <person name="Teijaro C.N."/>
            <person name="Fluegel L."/>
            <person name="Davis C.M."/>
            <person name="Simpson J.R."/>
            <person name="Lauterbach L."/>
            <person name="Steele A.D."/>
            <person name="Gui C."/>
            <person name="Meng S."/>
            <person name="Li G."/>
            <person name="Viehrig K."/>
            <person name="Ye F."/>
            <person name="Su P."/>
            <person name="Kiefer A.F."/>
            <person name="Nichols A."/>
            <person name="Cepeda A.J."/>
            <person name="Yan W."/>
            <person name="Fan B."/>
            <person name="Jiang Y."/>
            <person name="Adhikari A."/>
            <person name="Zheng C.-J."/>
            <person name="Schuster L."/>
            <person name="Cowan T.M."/>
            <person name="Smanski M.J."/>
            <person name="Chevrette M.G."/>
            <person name="De Carvalho L.P.S."/>
            <person name="Shen B."/>
        </authorList>
    </citation>
    <scope>NUCLEOTIDE SEQUENCE [LARGE SCALE GENOMIC DNA]</scope>
    <source>
        <strain evidence="5 6">NPDC001694</strain>
    </source>
</reference>
<dbReference type="Gene3D" id="3.30.450.40">
    <property type="match status" value="1"/>
</dbReference>
<accession>A0ABV1TCM8</accession>
<evidence type="ECO:0000259" key="4">
    <source>
        <dbReference type="PROSITE" id="PS50921"/>
    </source>
</evidence>
<dbReference type="InterPro" id="IPR005561">
    <property type="entry name" value="ANTAR"/>
</dbReference>
<sequence length="276" mass="29954">MSENSGAPGPRPGEGGSQDAEQQAIDARNRKLARAGVARAERLLVSSYRLSSEQEAFDLLRSASQRFNVKLHTLAETAVHLPAPRPGDSSWVPDRPRPAAPPLPVLRADGRRLADDSAVLKTALQRTLHITGAEMGNVQLVQNGMLRMEHHTGLNGLFTDYFTFVDASTTSCSQAAEQSRQVTVEDVAASDAFDEDSRRAILQTGSRACHSAPLLSPRGTVIGMISSHHDRPLDPLTADRSAALDQLGRQVGRWLVWHRNTAVISALNHLHTTATR</sequence>
<evidence type="ECO:0000256" key="3">
    <source>
        <dbReference type="SAM" id="MobiDB-lite"/>
    </source>
</evidence>
<dbReference type="InterPro" id="IPR029016">
    <property type="entry name" value="GAF-like_dom_sf"/>
</dbReference>
<keyword evidence="6" id="KW-1185">Reference proteome</keyword>
<organism evidence="5 6">
    <name type="scientific">Streptomyces sp. 900105755</name>
    <dbReference type="NCBI Taxonomy" id="3154389"/>
    <lineage>
        <taxon>Bacteria</taxon>
        <taxon>Bacillati</taxon>
        <taxon>Actinomycetota</taxon>
        <taxon>Actinomycetes</taxon>
        <taxon>Kitasatosporales</taxon>
        <taxon>Streptomycetaceae</taxon>
        <taxon>Streptomyces</taxon>
    </lineage>
</organism>
<dbReference type="SMART" id="SM01012">
    <property type="entry name" value="ANTAR"/>
    <property type="match status" value="1"/>
</dbReference>
<dbReference type="Proteomes" id="UP001490365">
    <property type="component" value="Unassembled WGS sequence"/>
</dbReference>
<dbReference type="Pfam" id="PF13185">
    <property type="entry name" value="GAF_2"/>
    <property type="match status" value="1"/>
</dbReference>
<keyword evidence="1" id="KW-0805">Transcription regulation</keyword>
<dbReference type="PROSITE" id="PS50921">
    <property type="entry name" value="ANTAR"/>
    <property type="match status" value="1"/>
</dbReference>
<name>A0ABV1TCM8_9ACTN</name>
<dbReference type="SUPFAM" id="SSF55781">
    <property type="entry name" value="GAF domain-like"/>
    <property type="match status" value="1"/>
</dbReference>
<dbReference type="EMBL" id="JBEOZM010000004">
    <property type="protein sequence ID" value="MER6267790.1"/>
    <property type="molecule type" value="Genomic_DNA"/>
</dbReference>
<protein>
    <submittedName>
        <fullName evidence="5">ANTAR domain-containing protein</fullName>
    </submittedName>
</protein>
<feature type="region of interest" description="Disordered" evidence="3">
    <location>
        <begin position="1"/>
        <end position="31"/>
    </location>
</feature>
<evidence type="ECO:0000313" key="6">
    <source>
        <dbReference type="Proteomes" id="UP001490365"/>
    </source>
</evidence>
<dbReference type="Gene3D" id="1.10.10.10">
    <property type="entry name" value="Winged helix-like DNA-binding domain superfamily/Winged helix DNA-binding domain"/>
    <property type="match status" value="1"/>
</dbReference>
<gene>
    <name evidence="5" type="ORF">ABT211_10880</name>
</gene>
<dbReference type="InterPro" id="IPR036388">
    <property type="entry name" value="WH-like_DNA-bd_sf"/>
</dbReference>
<comment type="caution">
    <text evidence="5">The sequence shown here is derived from an EMBL/GenBank/DDBJ whole genome shotgun (WGS) entry which is preliminary data.</text>
</comment>
<evidence type="ECO:0000313" key="5">
    <source>
        <dbReference type="EMBL" id="MER6267790.1"/>
    </source>
</evidence>
<keyword evidence="2" id="KW-0804">Transcription</keyword>
<evidence type="ECO:0000256" key="1">
    <source>
        <dbReference type="ARBA" id="ARBA00023015"/>
    </source>
</evidence>